<dbReference type="AlphaFoldDB" id="A0A565BHJ5"/>
<evidence type="ECO:0000259" key="1">
    <source>
        <dbReference type="PROSITE" id="PS50181"/>
    </source>
</evidence>
<reference evidence="2" key="1">
    <citation type="submission" date="2019-07" db="EMBL/GenBank/DDBJ databases">
        <authorList>
            <person name="Dittberner H."/>
        </authorList>
    </citation>
    <scope>NUCLEOTIDE SEQUENCE [LARGE SCALE GENOMIC DNA]</scope>
</reference>
<dbReference type="PANTHER" id="PTHR34223">
    <property type="entry name" value="OS11G0201299 PROTEIN"/>
    <property type="match status" value="1"/>
</dbReference>
<protein>
    <recommendedName>
        <fullName evidence="1">F-box domain-containing protein</fullName>
    </recommendedName>
</protein>
<dbReference type="Gene3D" id="1.20.1280.50">
    <property type="match status" value="1"/>
</dbReference>
<dbReference type="InterPro" id="IPR001810">
    <property type="entry name" value="F-box_dom"/>
</dbReference>
<proteinExistence type="predicted"/>
<dbReference type="InterPro" id="IPR053781">
    <property type="entry name" value="F-box_AtFBL13-like"/>
</dbReference>
<organism evidence="2 3">
    <name type="scientific">Arabis nemorensis</name>
    <dbReference type="NCBI Taxonomy" id="586526"/>
    <lineage>
        <taxon>Eukaryota</taxon>
        <taxon>Viridiplantae</taxon>
        <taxon>Streptophyta</taxon>
        <taxon>Embryophyta</taxon>
        <taxon>Tracheophyta</taxon>
        <taxon>Spermatophyta</taxon>
        <taxon>Magnoliopsida</taxon>
        <taxon>eudicotyledons</taxon>
        <taxon>Gunneridae</taxon>
        <taxon>Pentapetalae</taxon>
        <taxon>rosids</taxon>
        <taxon>malvids</taxon>
        <taxon>Brassicales</taxon>
        <taxon>Brassicaceae</taxon>
        <taxon>Arabideae</taxon>
        <taxon>Arabis</taxon>
    </lineage>
</organism>
<dbReference type="InterPro" id="IPR036047">
    <property type="entry name" value="F-box-like_dom_sf"/>
</dbReference>
<dbReference type="PROSITE" id="PS50181">
    <property type="entry name" value="FBOX"/>
    <property type="match status" value="1"/>
</dbReference>
<dbReference type="CDD" id="cd22160">
    <property type="entry name" value="F-box_AtFBL13-like"/>
    <property type="match status" value="1"/>
</dbReference>
<evidence type="ECO:0000313" key="2">
    <source>
        <dbReference type="EMBL" id="VVB01095.1"/>
    </source>
</evidence>
<evidence type="ECO:0000313" key="3">
    <source>
        <dbReference type="Proteomes" id="UP000489600"/>
    </source>
</evidence>
<dbReference type="InterPro" id="IPR055411">
    <property type="entry name" value="LRR_FXL15/At3g58940/PEG3-like"/>
</dbReference>
<comment type="caution">
    <text evidence="2">The sequence shown here is derived from an EMBL/GenBank/DDBJ whole genome shotgun (WGS) entry which is preliminary data.</text>
</comment>
<dbReference type="PANTHER" id="PTHR34223:SF83">
    <property type="entry name" value="F-BOX DOMAIN-CONTAINING PROTEIN"/>
    <property type="match status" value="1"/>
</dbReference>
<name>A0A565BHJ5_9BRAS</name>
<dbReference type="Gene3D" id="3.80.10.10">
    <property type="entry name" value="Ribonuclease Inhibitor"/>
    <property type="match status" value="1"/>
</dbReference>
<accession>A0A565BHJ5</accession>
<gene>
    <name evidence="2" type="ORF">ANE_LOCUS11539</name>
</gene>
<keyword evidence="3" id="KW-1185">Reference proteome</keyword>
<dbReference type="SUPFAM" id="SSF52047">
    <property type="entry name" value="RNI-like"/>
    <property type="match status" value="1"/>
</dbReference>
<dbReference type="Pfam" id="PF00646">
    <property type="entry name" value="F-box"/>
    <property type="match status" value="1"/>
</dbReference>
<sequence>MSLFFTKESISFFSDSSMEESVLSSDARGKGVLVDVVNIDDRISKLPNDLLLKILSALSTEEAVRTSILSKRWVDVWKDTSHLFLDMRKMAKFGSPLSVVAHRARSMTKVINDHRDHLERCTIYYYPYQLLLCENGMLESWIQSLVHVKHVNHLTLVNCRYNLKSPHAFNSCWNLKKLKLVGISAEIGVFNVVLLSCPSLEVLILDIKCHKTSGPLKIYNHNLKVLYLSSYQINGIEVSTPNLEIFIVRSLSCEMENFVIANPRLQFNKNYWTTGEIYPHASYYISCPHQEQKSVGHEFMVREASEYLTSYASMSVSVDLKNTKEVEVLKEVLAAWLGEMHELEILLKNNNACREEGESSIGRTENKFWEETKPFPNAFLRAYNVWLFNFSGSKEEFTLASRLITQGTVVKTLKIKPSSKCNKLEIEAIVAKLKELPKGHKELSIEMF</sequence>
<dbReference type="Proteomes" id="UP000489600">
    <property type="component" value="Unassembled WGS sequence"/>
</dbReference>
<dbReference type="OrthoDB" id="586691at2759"/>
<feature type="domain" description="F-box" evidence="1">
    <location>
        <begin position="40"/>
        <end position="87"/>
    </location>
</feature>
<dbReference type="InterPro" id="IPR053197">
    <property type="entry name" value="F-box_SCFL_complex_component"/>
</dbReference>
<dbReference type="Pfam" id="PF24758">
    <property type="entry name" value="LRR_At5g56370"/>
    <property type="match status" value="1"/>
</dbReference>
<dbReference type="InterPro" id="IPR032675">
    <property type="entry name" value="LRR_dom_sf"/>
</dbReference>
<dbReference type="EMBL" id="CABITT030000004">
    <property type="protein sequence ID" value="VVB01095.1"/>
    <property type="molecule type" value="Genomic_DNA"/>
</dbReference>
<dbReference type="SUPFAM" id="SSF81383">
    <property type="entry name" value="F-box domain"/>
    <property type="match status" value="1"/>
</dbReference>